<feature type="region of interest" description="Disordered" evidence="1">
    <location>
        <begin position="1"/>
        <end position="60"/>
    </location>
</feature>
<evidence type="ECO:0000256" key="1">
    <source>
        <dbReference type="SAM" id="MobiDB-lite"/>
    </source>
</evidence>
<keyword evidence="3" id="KW-1185">Reference proteome</keyword>
<evidence type="ECO:0000313" key="3">
    <source>
        <dbReference type="Proteomes" id="UP000076744"/>
    </source>
</evidence>
<sequence>MPSPNPITPHHHLHRRPRRGRAYTTDEESPVKRACKGAPEPLDTLDRRPGARRDGERPADEADDINVINYTSAVKLLPLLGNAGAARRAPCRNLPLAHTSTTASPTRWRRAPAPPPSASAAGGTSSGWVADLHLLRPAGRGAHNQAPGPRSALDGPPCARLVVSSSAFLHLATCRRPSVPRSVRTSAQGLRHDRVLRGARAGARARGDMTHRGTVGPPTPQRGGAPRLRGYRVDDEPRPAWRDAREGSTSRTAGFRPSDVDDRGCFGIIDRSKKVLKLAHGEHVSPERLEGAYLLRRSRPRNVRGDADPACLVGVLSVERVPFAAFASTILGRELEPNDDDALRQRRSPRRRSRACPDNIQNFAGAEVQQLREDTGNSPGS</sequence>
<organism evidence="2 3">
    <name type="scientific">Cordyceps fumosorosea (strain ARSEF 2679)</name>
    <name type="common">Isaria fumosorosea</name>
    <dbReference type="NCBI Taxonomy" id="1081104"/>
    <lineage>
        <taxon>Eukaryota</taxon>
        <taxon>Fungi</taxon>
        <taxon>Dikarya</taxon>
        <taxon>Ascomycota</taxon>
        <taxon>Pezizomycotina</taxon>
        <taxon>Sordariomycetes</taxon>
        <taxon>Hypocreomycetidae</taxon>
        <taxon>Hypocreales</taxon>
        <taxon>Cordycipitaceae</taxon>
        <taxon>Cordyceps</taxon>
    </lineage>
</organism>
<comment type="caution">
    <text evidence="2">The sequence shown here is derived from an EMBL/GenBank/DDBJ whole genome shotgun (WGS) entry which is preliminary data.</text>
</comment>
<feature type="compositionally biased region" description="Basic and acidic residues" evidence="1">
    <location>
        <begin position="231"/>
        <end position="248"/>
    </location>
</feature>
<reference evidence="2 3" key="1">
    <citation type="journal article" date="2016" name="Genome Biol. Evol.">
        <title>Divergent and convergent evolution of fungal pathogenicity.</title>
        <authorList>
            <person name="Shang Y."/>
            <person name="Xiao G."/>
            <person name="Zheng P."/>
            <person name="Cen K."/>
            <person name="Zhan S."/>
            <person name="Wang C."/>
        </authorList>
    </citation>
    <scope>NUCLEOTIDE SEQUENCE [LARGE SCALE GENOMIC DNA]</scope>
    <source>
        <strain evidence="2 3">ARSEF 2679</strain>
    </source>
</reference>
<feature type="region of interest" description="Disordered" evidence="1">
    <location>
        <begin position="96"/>
        <end position="125"/>
    </location>
</feature>
<feature type="compositionally biased region" description="Basic and acidic residues" evidence="1">
    <location>
        <begin position="44"/>
        <end position="60"/>
    </location>
</feature>
<dbReference type="AlphaFoldDB" id="A0A167PAR9"/>
<dbReference type="Proteomes" id="UP000076744">
    <property type="component" value="Unassembled WGS sequence"/>
</dbReference>
<name>A0A167PAR9_CORFA</name>
<accession>A0A167PAR9</accession>
<feature type="compositionally biased region" description="Basic residues" evidence="1">
    <location>
        <begin position="345"/>
        <end position="354"/>
    </location>
</feature>
<feature type="region of interest" description="Disordered" evidence="1">
    <location>
        <begin position="200"/>
        <end position="256"/>
    </location>
</feature>
<feature type="compositionally biased region" description="Basic residues" evidence="1">
    <location>
        <begin position="9"/>
        <end position="21"/>
    </location>
</feature>
<dbReference type="GeneID" id="30023829"/>
<proteinExistence type="predicted"/>
<dbReference type="EMBL" id="AZHB01000022">
    <property type="protein sequence ID" value="OAA56469.1"/>
    <property type="molecule type" value="Genomic_DNA"/>
</dbReference>
<dbReference type="STRING" id="1081104.A0A167PAR9"/>
<dbReference type="RefSeq" id="XP_018701736.1">
    <property type="nucleotide sequence ID" value="XM_018851140.1"/>
</dbReference>
<evidence type="ECO:0000313" key="2">
    <source>
        <dbReference type="EMBL" id="OAA56469.1"/>
    </source>
</evidence>
<feature type="region of interest" description="Disordered" evidence="1">
    <location>
        <begin position="338"/>
        <end position="381"/>
    </location>
</feature>
<protein>
    <submittedName>
        <fullName evidence="2">AMP-binding enzyme</fullName>
    </submittedName>
</protein>
<gene>
    <name evidence="2" type="ORF">ISF_07537</name>
</gene>